<gene>
    <name evidence="3" type="ORF">UFOVP1549_37</name>
    <name evidence="2" type="ORF">UFOVP303_57</name>
</gene>
<organism evidence="2">
    <name type="scientific">uncultured Caudovirales phage</name>
    <dbReference type="NCBI Taxonomy" id="2100421"/>
    <lineage>
        <taxon>Viruses</taxon>
        <taxon>Duplodnaviria</taxon>
        <taxon>Heunggongvirae</taxon>
        <taxon>Uroviricota</taxon>
        <taxon>Caudoviricetes</taxon>
        <taxon>Peduoviridae</taxon>
        <taxon>Maltschvirus</taxon>
        <taxon>Maltschvirus maltsch</taxon>
    </lineage>
</organism>
<evidence type="ECO:0000313" key="2">
    <source>
        <dbReference type="EMBL" id="CAB4136209.1"/>
    </source>
</evidence>
<dbReference type="Gene3D" id="3.90.320.10">
    <property type="match status" value="1"/>
</dbReference>
<dbReference type="EMBL" id="LR796315">
    <property type="protein sequence ID" value="CAB4136209.1"/>
    <property type="molecule type" value="Genomic_DNA"/>
</dbReference>
<evidence type="ECO:0000313" key="3">
    <source>
        <dbReference type="EMBL" id="CAB5228549.1"/>
    </source>
</evidence>
<feature type="domain" description="PD-(D/E)XK endonuclease-like" evidence="1">
    <location>
        <begin position="23"/>
        <end position="261"/>
    </location>
</feature>
<dbReference type="Pfam" id="PF12705">
    <property type="entry name" value="PDDEXK_1"/>
    <property type="match status" value="1"/>
</dbReference>
<sequence length="278" mass="31379">MRIDRVNQKIYIRQSWLGDMTICPERARLGQIRPEFRTGSDATIIGTSLHAGIESVLDGRSSEFGDMLEVVANEYETLEQTNYKKTNIDPDKIPAYLESMSLAFYEGILPHVEQGGKVEHKFSSSLGFTINGYAVYVEGTMDYVTPSGVIWDWKTASRQYNIKEKQKSNIQASVYADACVSLGLSPNYPVDFRFGVMVRQEKPKSQIVSIVRTEAHGQWLRQYIRGAVNTAMNNGYENNWIMNDSSALCSESWCSYWSICKGAFVRAGDDAFPEQLDV</sequence>
<dbReference type="InterPro" id="IPR011604">
    <property type="entry name" value="PDDEXK-like_dom_sf"/>
</dbReference>
<accession>A0A6J5LX02</accession>
<name>A0A6J5LX02_9CAUD</name>
<proteinExistence type="predicted"/>
<dbReference type="EMBL" id="LR798394">
    <property type="protein sequence ID" value="CAB5228549.1"/>
    <property type="molecule type" value="Genomic_DNA"/>
</dbReference>
<dbReference type="InterPro" id="IPR038726">
    <property type="entry name" value="PDDEXK_AddAB-type"/>
</dbReference>
<protein>
    <submittedName>
        <fullName evidence="2">PD-(D/E)XK nuclease superfamily</fullName>
    </submittedName>
</protein>
<reference evidence="2" key="1">
    <citation type="submission" date="2020-04" db="EMBL/GenBank/DDBJ databases">
        <authorList>
            <person name="Chiriac C."/>
            <person name="Salcher M."/>
            <person name="Ghai R."/>
            <person name="Kavagutti S V."/>
        </authorList>
    </citation>
    <scope>NUCLEOTIDE SEQUENCE</scope>
</reference>
<evidence type="ECO:0000259" key="1">
    <source>
        <dbReference type="Pfam" id="PF12705"/>
    </source>
</evidence>